<evidence type="ECO:0000313" key="1">
    <source>
        <dbReference type="EMBL" id="MPM08724.1"/>
    </source>
</evidence>
<comment type="caution">
    <text evidence="1">The sequence shown here is derived from an EMBL/GenBank/DDBJ whole genome shotgun (WGS) entry which is preliminary data.</text>
</comment>
<sequence length="138" mass="16315">MKPDNKDIICFNSLLHALNIDHMKRDLITQYTGGRTKHTKDMKYSELRTLVEDLKKQQTEQTASGASAQQIRKKIMHYCHLMLWYKAGTVELDYARINKFCCVSGHKHKELNKYTTQELPTLLWQFEQVYISYKNKKS</sequence>
<dbReference type="AlphaFoldDB" id="A0A644X3L5"/>
<proteinExistence type="predicted"/>
<name>A0A644X3L5_9ZZZZ</name>
<dbReference type="EMBL" id="VSSQ01001483">
    <property type="protein sequence ID" value="MPM08724.1"/>
    <property type="molecule type" value="Genomic_DNA"/>
</dbReference>
<organism evidence="1">
    <name type="scientific">bioreactor metagenome</name>
    <dbReference type="NCBI Taxonomy" id="1076179"/>
    <lineage>
        <taxon>unclassified sequences</taxon>
        <taxon>metagenomes</taxon>
        <taxon>ecological metagenomes</taxon>
    </lineage>
</organism>
<gene>
    <name evidence="1" type="ORF">SDC9_55038</name>
</gene>
<protein>
    <submittedName>
        <fullName evidence="1">Uncharacterized protein</fullName>
    </submittedName>
</protein>
<accession>A0A644X3L5</accession>
<reference evidence="1" key="1">
    <citation type="submission" date="2019-08" db="EMBL/GenBank/DDBJ databases">
        <authorList>
            <person name="Kucharzyk K."/>
            <person name="Murdoch R.W."/>
            <person name="Higgins S."/>
            <person name="Loffler F."/>
        </authorList>
    </citation>
    <scope>NUCLEOTIDE SEQUENCE</scope>
</reference>